<dbReference type="AlphaFoldDB" id="I9N987"/>
<reference evidence="1 2" key="1">
    <citation type="submission" date="2012-02" db="EMBL/GenBank/DDBJ databases">
        <title>Improved High-Quality Draft Sequence of Rhizobium leguminosarum bv. trifolii WSM597.</title>
        <authorList>
            <consortium name="US DOE Joint Genome Institute"/>
            <person name="Lucas S."/>
            <person name="Han J."/>
            <person name="Lapidus A."/>
            <person name="Cheng J.-F."/>
            <person name="Goodwin L."/>
            <person name="Pitluck S."/>
            <person name="Peters L."/>
            <person name="Ovchinnikova G."/>
            <person name="Held B."/>
            <person name="Detter J.C."/>
            <person name="Han C."/>
            <person name="Tapia R."/>
            <person name="Land M."/>
            <person name="Hauser L."/>
            <person name="Kyrpides N."/>
            <person name="Ivanova N."/>
            <person name="Pagani I."/>
            <person name="Brau L."/>
            <person name="Yates R."/>
            <person name="O'Hara G."/>
            <person name="Rui T."/>
            <person name="Howieson J."/>
            <person name="Reeve W."/>
            <person name="Woyke T."/>
        </authorList>
    </citation>
    <scope>NUCLEOTIDE SEQUENCE [LARGE SCALE GENOMIC DNA]</scope>
    <source>
        <strain evidence="1 2">WSM597</strain>
    </source>
</reference>
<gene>
    <name evidence="1" type="ORF">Rleg9DRAFT_2109</name>
</gene>
<protein>
    <submittedName>
        <fullName evidence="1">Uncharacterized protein</fullName>
    </submittedName>
</protein>
<dbReference type="HOGENOM" id="CLU_1676449_0_0_5"/>
<dbReference type="Proteomes" id="UP000005092">
    <property type="component" value="Unassembled WGS sequence"/>
</dbReference>
<evidence type="ECO:0000313" key="1">
    <source>
        <dbReference type="EMBL" id="EJB03277.1"/>
    </source>
</evidence>
<dbReference type="EMBL" id="JH719381">
    <property type="protein sequence ID" value="EJB03277.1"/>
    <property type="molecule type" value="Genomic_DNA"/>
</dbReference>
<organism evidence="1 2">
    <name type="scientific">Rhizobium leguminosarum bv. trifolii WSM597</name>
    <dbReference type="NCBI Taxonomy" id="754764"/>
    <lineage>
        <taxon>Bacteria</taxon>
        <taxon>Pseudomonadati</taxon>
        <taxon>Pseudomonadota</taxon>
        <taxon>Alphaproteobacteria</taxon>
        <taxon>Hyphomicrobiales</taxon>
        <taxon>Rhizobiaceae</taxon>
        <taxon>Rhizobium/Agrobacterium group</taxon>
        <taxon>Rhizobium</taxon>
    </lineage>
</organism>
<accession>I9N987</accession>
<name>I9N987_RHILT</name>
<dbReference type="RefSeq" id="WP_003587321.1">
    <property type="nucleotide sequence ID" value="NZ_JH719381.1"/>
</dbReference>
<dbReference type="OrthoDB" id="9939841at2"/>
<proteinExistence type="predicted"/>
<evidence type="ECO:0000313" key="2">
    <source>
        <dbReference type="Proteomes" id="UP000005092"/>
    </source>
</evidence>
<sequence length="157" mass="17770">MHYRRFDVHADPLHFGEMDNYKTITSTIFIIGAEDPSDFPALVREQLAEFSSSSTFFQEKWNVSEQIEKNFAAANGFTRPEEQHLQKLIAAAQVDLGSIAIKHVFVELRLEDKAVTRFRITAGEQDRFRIIYLEAGATKTLQQYAAGALIGAIEAKF</sequence>